<feature type="transmembrane region" description="Helical" evidence="2">
    <location>
        <begin position="6"/>
        <end position="25"/>
    </location>
</feature>
<name>A0ABW1AB72_9ACTN</name>
<evidence type="ECO:0000256" key="2">
    <source>
        <dbReference type="SAM" id="Phobius"/>
    </source>
</evidence>
<organism evidence="3 4">
    <name type="scientific">Actinomadura rugatobispora</name>
    <dbReference type="NCBI Taxonomy" id="1994"/>
    <lineage>
        <taxon>Bacteria</taxon>
        <taxon>Bacillati</taxon>
        <taxon>Actinomycetota</taxon>
        <taxon>Actinomycetes</taxon>
        <taxon>Streptosporangiales</taxon>
        <taxon>Thermomonosporaceae</taxon>
        <taxon>Actinomadura</taxon>
    </lineage>
</organism>
<sequence length="66" mass="6876">MYLLAVFGGICAVGLLIAWIDGVLVRRAAVRRRAASRPGPRSSLVGCGRGSNDPDADPDRRPAGTA</sequence>
<keyword evidence="2" id="KW-0472">Membrane</keyword>
<evidence type="ECO:0000313" key="4">
    <source>
        <dbReference type="Proteomes" id="UP001596074"/>
    </source>
</evidence>
<gene>
    <name evidence="3" type="ORF">ACFPZN_37490</name>
</gene>
<evidence type="ECO:0000256" key="1">
    <source>
        <dbReference type="SAM" id="MobiDB-lite"/>
    </source>
</evidence>
<evidence type="ECO:0000313" key="3">
    <source>
        <dbReference type="EMBL" id="MFC5751344.1"/>
    </source>
</evidence>
<protein>
    <submittedName>
        <fullName evidence="3">Uncharacterized protein</fullName>
    </submittedName>
</protein>
<reference evidence="4" key="1">
    <citation type="journal article" date="2019" name="Int. J. Syst. Evol. Microbiol.">
        <title>The Global Catalogue of Microorganisms (GCM) 10K type strain sequencing project: providing services to taxonomists for standard genome sequencing and annotation.</title>
        <authorList>
            <consortium name="The Broad Institute Genomics Platform"/>
            <consortium name="The Broad Institute Genome Sequencing Center for Infectious Disease"/>
            <person name="Wu L."/>
            <person name="Ma J."/>
        </authorList>
    </citation>
    <scope>NUCLEOTIDE SEQUENCE [LARGE SCALE GENOMIC DNA]</scope>
    <source>
        <strain evidence="4">KCTC 42087</strain>
    </source>
</reference>
<feature type="region of interest" description="Disordered" evidence="1">
    <location>
        <begin position="33"/>
        <end position="66"/>
    </location>
</feature>
<feature type="compositionally biased region" description="Basic and acidic residues" evidence="1">
    <location>
        <begin position="57"/>
        <end position="66"/>
    </location>
</feature>
<keyword evidence="2" id="KW-1133">Transmembrane helix</keyword>
<keyword evidence="4" id="KW-1185">Reference proteome</keyword>
<dbReference type="Proteomes" id="UP001596074">
    <property type="component" value="Unassembled WGS sequence"/>
</dbReference>
<dbReference type="EMBL" id="JBHSON010000068">
    <property type="protein sequence ID" value="MFC5751344.1"/>
    <property type="molecule type" value="Genomic_DNA"/>
</dbReference>
<comment type="caution">
    <text evidence="3">The sequence shown here is derived from an EMBL/GenBank/DDBJ whole genome shotgun (WGS) entry which is preliminary data.</text>
</comment>
<dbReference type="RefSeq" id="WP_378287251.1">
    <property type="nucleotide sequence ID" value="NZ_JBHSON010000068.1"/>
</dbReference>
<keyword evidence="2" id="KW-0812">Transmembrane</keyword>
<proteinExistence type="predicted"/>
<accession>A0ABW1AB72</accession>